<evidence type="ECO:0000256" key="5">
    <source>
        <dbReference type="ARBA" id="ARBA00022777"/>
    </source>
</evidence>
<accession>A0A3Q8XQ12</accession>
<name>A0A3Q8XQ12_9HYPH</name>
<keyword evidence="7" id="KW-0472">Membrane</keyword>
<dbReference type="InterPro" id="IPR003594">
    <property type="entry name" value="HATPase_dom"/>
</dbReference>
<dbReference type="SMART" id="SM00387">
    <property type="entry name" value="HATPase_c"/>
    <property type="match status" value="1"/>
</dbReference>
<comment type="catalytic activity">
    <reaction evidence="1">
        <text>ATP + protein L-histidine = ADP + protein N-phospho-L-histidine.</text>
        <dbReference type="EC" id="2.7.13.3"/>
    </reaction>
</comment>
<evidence type="ECO:0000256" key="3">
    <source>
        <dbReference type="ARBA" id="ARBA00022553"/>
    </source>
</evidence>
<dbReference type="InterPro" id="IPR004358">
    <property type="entry name" value="Sig_transdc_His_kin-like_C"/>
</dbReference>
<dbReference type="PRINTS" id="PR00344">
    <property type="entry name" value="BCTRLSENSOR"/>
</dbReference>
<feature type="transmembrane region" description="Helical" evidence="7">
    <location>
        <begin position="87"/>
        <end position="106"/>
    </location>
</feature>
<keyword evidence="3" id="KW-0597">Phosphoprotein</keyword>
<proteinExistence type="predicted"/>
<evidence type="ECO:0000259" key="8">
    <source>
        <dbReference type="PROSITE" id="PS50109"/>
    </source>
</evidence>
<dbReference type="EMBL" id="CP032509">
    <property type="protein sequence ID" value="AZN72683.1"/>
    <property type="molecule type" value="Genomic_DNA"/>
</dbReference>
<feature type="domain" description="Histidine kinase" evidence="8">
    <location>
        <begin position="290"/>
        <end position="509"/>
    </location>
</feature>
<dbReference type="Proteomes" id="UP000268192">
    <property type="component" value="Chromosome"/>
</dbReference>
<keyword evidence="6" id="KW-0902">Two-component regulatory system</keyword>
<dbReference type="InterPro" id="IPR036097">
    <property type="entry name" value="HisK_dim/P_sf"/>
</dbReference>
<dbReference type="SMART" id="SM00388">
    <property type="entry name" value="HisKA"/>
    <property type="match status" value="1"/>
</dbReference>
<feature type="transmembrane region" description="Helical" evidence="7">
    <location>
        <begin position="112"/>
        <end position="132"/>
    </location>
</feature>
<dbReference type="InterPro" id="IPR036890">
    <property type="entry name" value="HATPase_C_sf"/>
</dbReference>
<keyword evidence="10" id="KW-1185">Reference proteome</keyword>
<dbReference type="PANTHER" id="PTHR43711">
    <property type="entry name" value="TWO-COMPONENT HISTIDINE KINASE"/>
    <property type="match status" value="1"/>
</dbReference>
<organism evidence="9 10">
    <name type="scientific">Georhizobium profundi</name>
    <dbReference type="NCBI Taxonomy" id="2341112"/>
    <lineage>
        <taxon>Bacteria</taxon>
        <taxon>Pseudomonadati</taxon>
        <taxon>Pseudomonadota</taxon>
        <taxon>Alphaproteobacteria</taxon>
        <taxon>Hyphomicrobiales</taxon>
        <taxon>Rhizobiaceae</taxon>
        <taxon>Georhizobium</taxon>
    </lineage>
</organism>
<dbReference type="AlphaFoldDB" id="A0A3Q8XQ12"/>
<evidence type="ECO:0000313" key="9">
    <source>
        <dbReference type="EMBL" id="AZN72683.1"/>
    </source>
</evidence>
<dbReference type="Pfam" id="PF00512">
    <property type="entry name" value="HisKA"/>
    <property type="match status" value="1"/>
</dbReference>
<dbReference type="GO" id="GO:0000155">
    <property type="term" value="F:phosphorelay sensor kinase activity"/>
    <property type="evidence" value="ECO:0007669"/>
    <property type="project" value="InterPro"/>
</dbReference>
<sequence length="551" mass="58963">MHSRVATMIGRAASACINEALNEGPEMDAQVKMMRVLLTSALAAPLLLLPLVALLAAPAVALPAAIIASAILLSAAAMLGVTGSRRLGAVTLGALVAGAALAGAMVDTTGTELSVVVCALFGAMLPVLVLGFRNVDGSSREREIAPVDDFALAAHMSGFVALLDEQGALLRAGGHELGDFAEWIDVNRPRGLIERIHVSDRLPFMQALDRIRLGGARERLMVRLHRAAMDRQFVHVSIDLSPRLLATGEVGDIIAHMRVVDEEIELHAECTRLVDLAEQAEGEKTRFLAAVSHEMRTPLNAVIGFSEILAREYFAPLADERQREYVGLIKRSGEHLLSLVNTMLDMSKIENGRYRLIHEDFDVAAAVDDCVKMLGLEAEDKGLTLTARARRAGLLNADQRAVQQILINLIGNAIKFTEPGGVITVDATRSGAMIRLTVSDTGIGMPPEILSRVGEPFVQGDEGYARRHQGTGLGLCLVKGLASLHGGRVVIDSVIGRGTAVTVELPAEGVDSTERQADNSARMVEFPPRLNTREKKTINAGKVHETTAKTA</sequence>
<dbReference type="SUPFAM" id="SSF55874">
    <property type="entry name" value="ATPase domain of HSP90 chaperone/DNA topoisomerase II/histidine kinase"/>
    <property type="match status" value="1"/>
</dbReference>
<dbReference type="InterPro" id="IPR050736">
    <property type="entry name" value="Sensor_HK_Regulatory"/>
</dbReference>
<evidence type="ECO:0000313" key="10">
    <source>
        <dbReference type="Proteomes" id="UP000268192"/>
    </source>
</evidence>
<dbReference type="InterPro" id="IPR005467">
    <property type="entry name" value="His_kinase_dom"/>
</dbReference>
<dbReference type="SUPFAM" id="SSF47384">
    <property type="entry name" value="Homodimeric domain of signal transducing histidine kinase"/>
    <property type="match status" value="1"/>
</dbReference>
<feature type="transmembrane region" description="Helical" evidence="7">
    <location>
        <begin position="62"/>
        <end position="80"/>
    </location>
</feature>
<dbReference type="KEGG" id="abaw:D5400_16645"/>
<evidence type="ECO:0000256" key="2">
    <source>
        <dbReference type="ARBA" id="ARBA00012438"/>
    </source>
</evidence>
<evidence type="ECO:0000256" key="4">
    <source>
        <dbReference type="ARBA" id="ARBA00022679"/>
    </source>
</evidence>
<evidence type="ECO:0000256" key="7">
    <source>
        <dbReference type="SAM" id="Phobius"/>
    </source>
</evidence>
<dbReference type="Gene3D" id="1.10.287.130">
    <property type="match status" value="1"/>
</dbReference>
<protein>
    <recommendedName>
        <fullName evidence="2">histidine kinase</fullName>
        <ecNumber evidence="2">2.7.13.3</ecNumber>
    </recommendedName>
</protein>
<reference evidence="9 10" key="1">
    <citation type="submission" date="2018-09" db="EMBL/GenBank/DDBJ databases">
        <title>Marinorhizobium profundi gen. nov., sp. nov., isolated from a deep-sea sediment sample from the New Britain Trench and proposal of Marinorhizobiaceae fam. nov. in the order Rhizobiales of the class Alphaproteobacteria.</title>
        <authorList>
            <person name="Cao J."/>
        </authorList>
    </citation>
    <scope>NUCLEOTIDE SEQUENCE [LARGE SCALE GENOMIC DNA]</scope>
    <source>
        <strain evidence="9 10">WS11</strain>
    </source>
</reference>
<dbReference type="Pfam" id="PF02518">
    <property type="entry name" value="HATPase_c"/>
    <property type="match status" value="1"/>
</dbReference>
<dbReference type="CDD" id="cd00082">
    <property type="entry name" value="HisKA"/>
    <property type="match status" value="1"/>
</dbReference>
<evidence type="ECO:0000256" key="6">
    <source>
        <dbReference type="ARBA" id="ARBA00023012"/>
    </source>
</evidence>
<dbReference type="Gene3D" id="3.30.565.10">
    <property type="entry name" value="Histidine kinase-like ATPase, C-terminal domain"/>
    <property type="match status" value="1"/>
</dbReference>
<evidence type="ECO:0000256" key="1">
    <source>
        <dbReference type="ARBA" id="ARBA00000085"/>
    </source>
</evidence>
<dbReference type="InterPro" id="IPR003661">
    <property type="entry name" value="HisK_dim/P_dom"/>
</dbReference>
<gene>
    <name evidence="9" type="ORF">D5400_16645</name>
</gene>
<dbReference type="EC" id="2.7.13.3" evidence="2"/>
<keyword evidence="4" id="KW-0808">Transferase</keyword>
<dbReference type="OrthoDB" id="9801651at2"/>
<keyword evidence="7" id="KW-0812">Transmembrane</keyword>
<feature type="transmembrane region" description="Helical" evidence="7">
    <location>
        <begin position="36"/>
        <end position="56"/>
    </location>
</feature>
<dbReference type="PANTHER" id="PTHR43711:SF1">
    <property type="entry name" value="HISTIDINE KINASE 1"/>
    <property type="match status" value="1"/>
</dbReference>
<dbReference type="CDD" id="cd16922">
    <property type="entry name" value="HATPase_EvgS-ArcB-TorS-like"/>
    <property type="match status" value="1"/>
</dbReference>
<keyword evidence="7" id="KW-1133">Transmembrane helix</keyword>
<dbReference type="PROSITE" id="PS50109">
    <property type="entry name" value="HIS_KIN"/>
    <property type="match status" value="1"/>
</dbReference>
<keyword evidence="5 9" id="KW-0418">Kinase</keyword>